<keyword evidence="3" id="KW-1185">Reference proteome</keyword>
<reference evidence="2 3" key="1">
    <citation type="submission" date="2020-07" db="EMBL/GenBank/DDBJ databases">
        <title>Halosimplex litoreum sp. nov. and Halosimplex rubrum sp. nov., isolated from different salt environments.</title>
        <authorList>
            <person name="Cui H."/>
        </authorList>
    </citation>
    <scope>NUCLEOTIDE SEQUENCE [LARGE SCALE GENOMIC DNA]</scope>
    <source>
        <strain evidence="2 3">R2</strain>
    </source>
</reference>
<proteinExistence type="predicted"/>
<name>A0A7D5TBL1_9EURY</name>
<organism evidence="2 3">
    <name type="scientific">Halosimplex pelagicum</name>
    <dbReference type="NCBI Taxonomy" id="869886"/>
    <lineage>
        <taxon>Archaea</taxon>
        <taxon>Methanobacteriati</taxon>
        <taxon>Methanobacteriota</taxon>
        <taxon>Stenosarchaea group</taxon>
        <taxon>Halobacteria</taxon>
        <taxon>Halobacteriales</taxon>
        <taxon>Haloarculaceae</taxon>
        <taxon>Halosimplex</taxon>
    </lineage>
</organism>
<evidence type="ECO:0000313" key="3">
    <source>
        <dbReference type="Proteomes" id="UP000509346"/>
    </source>
</evidence>
<dbReference type="RefSeq" id="WP_179921348.1">
    <property type="nucleotide sequence ID" value="NZ_CP058909.1"/>
</dbReference>
<dbReference type="EMBL" id="CP058909">
    <property type="protein sequence ID" value="QLH81395.1"/>
    <property type="molecule type" value="Genomic_DNA"/>
</dbReference>
<dbReference type="Proteomes" id="UP000509346">
    <property type="component" value="Chromosome"/>
</dbReference>
<evidence type="ECO:0000256" key="1">
    <source>
        <dbReference type="SAM" id="MobiDB-lite"/>
    </source>
</evidence>
<sequence>MSFEPLKLHVKTVGPKNGNRRVVFSTRGTHFGAFDGYKKSETGSLKLATPDWMEGDEAAAMLRATMEIEIESDKRSSAGIEPSTENPTGWENHWISGRVDRVVNDLSEVVADVSLLDGHDEGEVGSKIDPSSYSNSSAAVISIEDGNMLVDMSDIDQTIAVNSVIRVRSSRLDIVGYLEP</sequence>
<dbReference type="OrthoDB" id="350168at2157"/>
<feature type="region of interest" description="Disordered" evidence="1">
    <location>
        <begin position="72"/>
        <end position="91"/>
    </location>
</feature>
<accession>A0A7D5TBL1</accession>
<dbReference type="KEGG" id="hpel:HZS54_07035"/>
<protein>
    <submittedName>
        <fullName evidence="2">Uncharacterized protein</fullName>
    </submittedName>
</protein>
<gene>
    <name evidence="2" type="ORF">HZS54_07035</name>
</gene>
<dbReference type="GeneID" id="56082330"/>
<dbReference type="AlphaFoldDB" id="A0A7D5TBL1"/>
<evidence type="ECO:0000313" key="2">
    <source>
        <dbReference type="EMBL" id="QLH81395.1"/>
    </source>
</evidence>